<evidence type="ECO:0000256" key="1">
    <source>
        <dbReference type="SAM" id="MobiDB-lite"/>
    </source>
</evidence>
<gene>
    <name evidence="3" type="ORF">Tci_857666</name>
</gene>
<reference evidence="3" key="1">
    <citation type="journal article" date="2019" name="Sci. Rep.">
        <title>Draft genome of Tanacetum cinerariifolium, the natural source of mosquito coil.</title>
        <authorList>
            <person name="Yamashiro T."/>
            <person name="Shiraishi A."/>
            <person name="Satake H."/>
            <person name="Nakayama K."/>
        </authorList>
    </citation>
    <scope>NUCLEOTIDE SEQUENCE</scope>
</reference>
<dbReference type="EMBL" id="BKCJ011101385">
    <property type="protein sequence ID" value="GFC85696.1"/>
    <property type="molecule type" value="Genomic_DNA"/>
</dbReference>
<feature type="region of interest" description="Disordered" evidence="1">
    <location>
        <begin position="1"/>
        <end position="22"/>
    </location>
</feature>
<evidence type="ECO:0000259" key="2">
    <source>
        <dbReference type="Pfam" id="PF22936"/>
    </source>
</evidence>
<feature type="non-terminal residue" evidence="3">
    <location>
        <position position="198"/>
    </location>
</feature>
<evidence type="ECO:0000313" key="3">
    <source>
        <dbReference type="EMBL" id="GFC85696.1"/>
    </source>
</evidence>
<comment type="caution">
    <text evidence="3">The sequence shown here is derived from an EMBL/GenBank/DDBJ whole genome shotgun (WGS) entry which is preliminary data.</text>
</comment>
<dbReference type="InterPro" id="IPR054722">
    <property type="entry name" value="PolX-like_BBD"/>
</dbReference>
<name>A0A699RJ18_TANCI</name>
<feature type="compositionally biased region" description="Acidic residues" evidence="1">
    <location>
        <begin position="9"/>
        <end position="22"/>
    </location>
</feature>
<organism evidence="3">
    <name type="scientific">Tanacetum cinerariifolium</name>
    <name type="common">Dalmatian daisy</name>
    <name type="synonym">Chrysanthemum cinerariifolium</name>
    <dbReference type="NCBI Taxonomy" id="118510"/>
    <lineage>
        <taxon>Eukaryota</taxon>
        <taxon>Viridiplantae</taxon>
        <taxon>Streptophyta</taxon>
        <taxon>Embryophyta</taxon>
        <taxon>Tracheophyta</taxon>
        <taxon>Spermatophyta</taxon>
        <taxon>Magnoliopsida</taxon>
        <taxon>eudicotyledons</taxon>
        <taxon>Gunneridae</taxon>
        <taxon>Pentapetalae</taxon>
        <taxon>asterids</taxon>
        <taxon>campanulids</taxon>
        <taxon>Asterales</taxon>
        <taxon>Asteraceae</taxon>
        <taxon>Asteroideae</taxon>
        <taxon>Anthemideae</taxon>
        <taxon>Anthemidinae</taxon>
        <taxon>Tanacetum</taxon>
    </lineage>
</organism>
<dbReference type="Pfam" id="PF22936">
    <property type="entry name" value="Pol_BBD"/>
    <property type="match status" value="1"/>
</dbReference>
<dbReference type="AlphaFoldDB" id="A0A699RJ18"/>
<feature type="non-terminal residue" evidence="3">
    <location>
        <position position="1"/>
    </location>
</feature>
<protein>
    <submittedName>
        <fullName evidence="3">Integrase, catalytic region, zinc finger, CCHC-type, peptidase aspartic, catalytic</fullName>
    </submittedName>
</protein>
<feature type="domain" description="Retrovirus-related Pol polyprotein from transposon TNT 1-94-like beta-barrel" evidence="2">
    <location>
        <begin position="163"/>
        <end position="196"/>
    </location>
</feature>
<proteinExistence type="predicted"/>
<accession>A0A699RJ18</accession>
<sequence length="198" mass="21810">DLKAKKESSDEDSSTSDSQDEEYAMAVKEFKKFGDPNLLIGECPKSPRSNNQRAFIGGACSDSGEDEEEKARDETCLVAQAYNEICLGINLEPDEWINDSGCSKHMMGECPKSLRSNNQRAFIGGACSDSGEDEEEKARDETCLVAQAYNEICLGINLEPDEWINDSGCSKHMMGNQKLFSTYKAYNGGNVIFGSNLR</sequence>